<evidence type="ECO:0000313" key="2">
    <source>
        <dbReference type="Proteomes" id="UP001501476"/>
    </source>
</evidence>
<organism evidence="1 2">
    <name type="scientific">Methylophaga marina</name>
    <dbReference type="NCBI Taxonomy" id="45495"/>
    <lineage>
        <taxon>Bacteria</taxon>
        <taxon>Pseudomonadati</taxon>
        <taxon>Pseudomonadota</taxon>
        <taxon>Gammaproteobacteria</taxon>
        <taxon>Thiotrichales</taxon>
        <taxon>Piscirickettsiaceae</taxon>
        <taxon>Methylophaga</taxon>
    </lineage>
</organism>
<reference evidence="1 2" key="1">
    <citation type="journal article" date="2019" name="Int. J. Syst. Evol. Microbiol.">
        <title>The Global Catalogue of Microorganisms (GCM) 10K type strain sequencing project: providing services to taxonomists for standard genome sequencing and annotation.</title>
        <authorList>
            <consortium name="The Broad Institute Genomics Platform"/>
            <consortium name="The Broad Institute Genome Sequencing Center for Infectious Disease"/>
            <person name="Wu L."/>
            <person name="Ma J."/>
        </authorList>
    </citation>
    <scope>NUCLEOTIDE SEQUENCE [LARGE SCALE GENOMIC DNA]</scope>
    <source>
        <strain evidence="1 2">JCM 6886</strain>
    </source>
</reference>
<dbReference type="EMBL" id="BAAADG010000004">
    <property type="protein sequence ID" value="GAA0221511.1"/>
    <property type="molecule type" value="Genomic_DNA"/>
</dbReference>
<dbReference type="Proteomes" id="UP001501476">
    <property type="component" value="Unassembled WGS sequence"/>
</dbReference>
<gene>
    <name evidence="1" type="ORF">GCM10008964_11220</name>
</gene>
<keyword evidence="2" id="KW-1185">Reference proteome</keyword>
<comment type="caution">
    <text evidence="1">The sequence shown here is derived from an EMBL/GenBank/DDBJ whole genome shotgun (WGS) entry which is preliminary data.</text>
</comment>
<sequence>MNGTTFSGKVFKRGRYESLLNYLMCDSYQYRANNFSYEDLFLSHKSCMAERDVFVFFKQMLKKYMLLSMQNIMDANEAW</sequence>
<protein>
    <submittedName>
        <fullName evidence="1">Uncharacterized protein</fullName>
    </submittedName>
</protein>
<name>A0ABN0TGZ1_9GAMM</name>
<accession>A0ABN0TGZ1</accession>
<evidence type="ECO:0000313" key="1">
    <source>
        <dbReference type="EMBL" id="GAA0221511.1"/>
    </source>
</evidence>
<proteinExistence type="predicted"/>